<dbReference type="eggNOG" id="COG0676">
    <property type="taxonomic scope" value="Bacteria"/>
</dbReference>
<dbReference type="GO" id="GO:0047938">
    <property type="term" value="F:glucose-6-phosphate 1-epimerase activity"/>
    <property type="evidence" value="ECO:0007669"/>
    <property type="project" value="UniProtKB-UniRule"/>
</dbReference>
<dbReference type="GO" id="GO:0005975">
    <property type="term" value="P:carbohydrate metabolic process"/>
    <property type="evidence" value="ECO:0007669"/>
    <property type="project" value="InterPro"/>
</dbReference>
<keyword evidence="3 4" id="KW-0413">Isomerase</keyword>
<gene>
    <name evidence="6" type="ORF">BIGA_0428</name>
</gene>
<evidence type="ECO:0000313" key="6">
    <source>
        <dbReference type="EMBL" id="KFI61897.1"/>
    </source>
</evidence>
<dbReference type="Pfam" id="PF01263">
    <property type="entry name" value="Aldose_epim"/>
    <property type="match status" value="1"/>
</dbReference>
<reference evidence="6 7" key="1">
    <citation type="submission" date="2014-03" db="EMBL/GenBank/DDBJ databases">
        <title>Genomics of Bifidobacteria.</title>
        <authorList>
            <person name="Ventura M."/>
            <person name="Milani C."/>
            <person name="Lugli G.A."/>
        </authorList>
    </citation>
    <scope>NUCLEOTIDE SEQUENCE [LARGE SCALE GENOMIC DNA]</scope>
    <source>
        <strain evidence="6 7">LMG 11586</strain>
    </source>
</reference>
<dbReference type="GO" id="GO:0030246">
    <property type="term" value="F:carbohydrate binding"/>
    <property type="evidence" value="ECO:0007669"/>
    <property type="project" value="UniProtKB-UniRule"/>
</dbReference>
<accession>A0A087ASZ7</accession>
<dbReference type="PIRSF" id="PIRSF016020">
    <property type="entry name" value="PHexose_mutarotase"/>
    <property type="match status" value="1"/>
</dbReference>
<feature type="active site" evidence="5">
    <location>
        <position position="264"/>
    </location>
</feature>
<protein>
    <recommendedName>
        <fullName evidence="4">Putative glucose-6-phosphate 1-epimerase</fullName>
        <ecNumber evidence="4">5.1.3.15</ecNumber>
    </recommendedName>
</protein>
<evidence type="ECO:0000256" key="5">
    <source>
        <dbReference type="PIRSR" id="PIRSR016020-1"/>
    </source>
</evidence>
<dbReference type="Gene3D" id="2.70.98.10">
    <property type="match status" value="1"/>
</dbReference>
<dbReference type="EC" id="5.1.3.15" evidence="4"/>
<evidence type="ECO:0000256" key="2">
    <source>
        <dbReference type="ARBA" id="ARBA00005866"/>
    </source>
</evidence>
<dbReference type="InterPro" id="IPR011013">
    <property type="entry name" value="Gal_mutarotase_sf_dom"/>
</dbReference>
<organism evidence="6 7">
    <name type="scientific">Bifidobacterium pullorum subsp. gallinarum</name>
    <dbReference type="NCBI Taxonomy" id="78344"/>
    <lineage>
        <taxon>Bacteria</taxon>
        <taxon>Bacillati</taxon>
        <taxon>Actinomycetota</taxon>
        <taxon>Actinomycetes</taxon>
        <taxon>Bifidobacteriales</taxon>
        <taxon>Bifidobacteriaceae</taxon>
        <taxon>Bifidobacterium</taxon>
    </lineage>
</organism>
<dbReference type="RefSeq" id="WP_033506741.1">
    <property type="nucleotide sequence ID" value="NZ_JGYX01000001.1"/>
</dbReference>
<dbReference type="PANTHER" id="PTHR11122">
    <property type="entry name" value="APOSPORY-ASSOCIATED PROTEIN C-RELATED"/>
    <property type="match status" value="1"/>
</dbReference>
<dbReference type="OrthoDB" id="9790727at2"/>
<evidence type="ECO:0000313" key="7">
    <source>
        <dbReference type="Proteomes" id="UP000029046"/>
    </source>
</evidence>
<keyword evidence="7" id="KW-1185">Reference proteome</keyword>
<name>A0A087ASZ7_9BIFI</name>
<dbReference type="EMBL" id="JGYX01000001">
    <property type="protein sequence ID" value="KFI61897.1"/>
    <property type="molecule type" value="Genomic_DNA"/>
</dbReference>
<evidence type="ECO:0000256" key="4">
    <source>
        <dbReference type="PIRNR" id="PIRNR016020"/>
    </source>
</evidence>
<feature type="active site" evidence="5">
    <location>
        <position position="156"/>
    </location>
</feature>
<evidence type="ECO:0000256" key="1">
    <source>
        <dbReference type="ARBA" id="ARBA00001096"/>
    </source>
</evidence>
<proteinExistence type="inferred from homology"/>
<dbReference type="CDD" id="cd09020">
    <property type="entry name" value="D-hex-6-P-epi_like"/>
    <property type="match status" value="1"/>
</dbReference>
<dbReference type="PANTHER" id="PTHR11122:SF13">
    <property type="entry name" value="GLUCOSE-6-PHOSPHATE 1-EPIMERASE"/>
    <property type="match status" value="1"/>
</dbReference>
<dbReference type="SUPFAM" id="SSF74650">
    <property type="entry name" value="Galactose mutarotase-like"/>
    <property type="match status" value="1"/>
</dbReference>
<dbReference type="Proteomes" id="UP000029046">
    <property type="component" value="Unassembled WGS sequence"/>
</dbReference>
<dbReference type="InterPro" id="IPR008183">
    <property type="entry name" value="Aldose_1/G6P_1-epimerase"/>
</dbReference>
<comment type="catalytic activity">
    <reaction evidence="1">
        <text>alpha-D-glucose 6-phosphate = beta-D-glucose 6-phosphate</text>
        <dbReference type="Rhea" id="RHEA:16249"/>
        <dbReference type="ChEBI" id="CHEBI:58225"/>
        <dbReference type="ChEBI" id="CHEBI:58247"/>
        <dbReference type="EC" id="5.1.3.15"/>
    </reaction>
</comment>
<evidence type="ECO:0000256" key="3">
    <source>
        <dbReference type="ARBA" id="ARBA00023235"/>
    </source>
</evidence>
<dbReference type="AlphaFoldDB" id="A0A087ASZ7"/>
<comment type="caution">
    <text evidence="6">The sequence shown here is derived from an EMBL/GenBank/DDBJ whole genome shotgun (WGS) entry which is preliminary data.</text>
</comment>
<sequence length="290" mass="31500">MNTFLLRDVVNADSSASISDYGAHVLTWTPAGQPPVIWRPAAVQLREGTAIRGGVPIIFPWFNTGWDGGRPVSKQPKHGFGRVSFWAFDETAVTDRHVRYTLDSTDFGDDLLAQLNSGDHPRFHATYDVEIGERIAMTLTVTNDGDEPLTYEAALHTYLHVGDVERIAVHGLESCDYLDNTQPGVPHCSATGEPITFDGMVDRTYLRGDEADTPITIEDPVLGRTIEIINAGAPQAVVWNPGQAAGDAMGDLAVGEWRGFVCVEAVARLDRSVTLAPGQTNTLSQTLSVR</sequence>
<dbReference type="InterPro" id="IPR025532">
    <property type="entry name" value="G6P_1-epimerase"/>
</dbReference>
<comment type="similarity">
    <text evidence="2 4">Belongs to the glucose-6-phosphate 1-epimerase family.</text>
</comment>
<dbReference type="InterPro" id="IPR014718">
    <property type="entry name" value="GH-type_carb-bd"/>
</dbReference>